<reference evidence="2 3" key="1">
    <citation type="submission" date="2024-04" db="EMBL/GenBank/DDBJ databases">
        <title>Marinobacter sp. SBY-1.</title>
        <authorList>
            <person name="Pan C."/>
        </authorList>
    </citation>
    <scope>NUCLEOTIDE SEQUENCE [LARGE SCALE GENOMIC DNA]</scope>
    <source>
        <strain evidence="2 3">SBY-1</strain>
        <plasmid evidence="2 3">unnamed2</plasmid>
    </source>
</reference>
<proteinExistence type="predicted"/>
<keyword evidence="1" id="KW-0812">Transmembrane</keyword>
<dbReference type="EMBL" id="CP152382">
    <property type="protein sequence ID" value="XAF56241.1"/>
    <property type="molecule type" value="Genomic_DNA"/>
</dbReference>
<feature type="transmembrane region" description="Helical" evidence="1">
    <location>
        <begin position="60"/>
        <end position="85"/>
    </location>
</feature>
<keyword evidence="2" id="KW-0614">Plasmid</keyword>
<accession>A0ABZ3E9Q2</accession>
<organism evidence="2 3">
    <name type="scientific">Marinobacter alkaliphilus</name>
    <dbReference type="NCBI Taxonomy" id="254719"/>
    <lineage>
        <taxon>Bacteria</taxon>
        <taxon>Pseudomonadati</taxon>
        <taxon>Pseudomonadota</taxon>
        <taxon>Gammaproteobacteria</taxon>
        <taxon>Pseudomonadales</taxon>
        <taxon>Marinobacteraceae</taxon>
        <taxon>Marinobacter</taxon>
    </lineage>
</organism>
<name>A0ABZ3E9Q2_9GAMM</name>
<evidence type="ECO:0000313" key="3">
    <source>
        <dbReference type="Proteomes" id="UP001445268"/>
    </source>
</evidence>
<keyword evidence="1" id="KW-0472">Membrane</keyword>
<dbReference type="Proteomes" id="UP001445268">
    <property type="component" value="Plasmid unnamed2"/>
</dbReference>
<protein>
    <submittedName>
        <fullName evidence="2">Uncharacterized protein</fullName>
    </submittedName>
</protein>
<feature type="transmembrane region" description="Helical" evidence="1">
    <location>
        <begin position="21"/>
        <end position="40"/>
    </location>
</feature>
<sequence length="197" mass="21551">MMTTEVHGLKNPELYQPWRPGLRIGGCALAALLGVALWVHSQWYPEAEWYTSGFTDLSGVYGVGGIALLIAAATGFVVTVIFPWVTQKAARSPIEIKVGKNELRLSGRGRYEHLSGDRSVQGDDAYSDDKALIASPQAFKRAVESMINGLDMRAKPFVVVMVEPDGDASPSPADLHLLKDVMWSCENVLDFCIQKRG</sequence>
<keyword evidence="1" id="KW-1133">Transmembrane helix</keyword>
<keyword evidence="3" id="KW-1185">Reference proteome</keyword>
<evidence type="ECO:0000256" key="1">
    <source>
        <dbReference type="SAM" id="Phobius"/>
    </source>
</evidence>
<gene>
    <name evidence="2" type="ORF">AAGT77_20180</name>
</gene>
<geneLocation type="plasmid" evidence="2 3">
    <name>unnamed2</name>
</geneLocation>
<dbReference type="RefSeq" id="WP_342632789.1">
    <property type="nucleotide sequence ID" value="NZ_CP152382.1"/>
</dbReference>
<evidence type="ECO:0000313" key="2">
    <source>
        <dbReference type="EMBL" id="XAF56241.1"/>
    </source>
</evidence>